<comment type="similarity">
    <text evidence="4">Belongs to the alanine racemase family.</text>
</comment>
<dbReference type="Proteomes" id="UP001366060">
    <property type="component" value="Unassembled WGS sequence"/>
</dbReference>
<dbReference type="NCBIfam" id="TIGR00492">
    <property type="entry name" value="alr"/>
    <property type="match status" value="1"/>
</dbReference>
<dbReference type="InterPro" id="IPR029066">
    <property type="entry name" value="PLP-binding_barrel"/>
</dbReference>
<comment type="catalytic activity">
    <reaction evidence="4">
        <text>L-alanine = D-alanine</text>
        <dbReference type="Rhea" id="RHEA:20249"/>
        <dbReference type="ChEBI" id="CHEBI:57416"/>
        <dbReference type="ChEBI" id="CHEBI:57972"/>
        <dbReference type="EC" id="5.1.1.1"/>
    </reaction>
</comment>
<evidence type="ECO:0000259" key="5">
    <source>
        <dbReference type="SMART" id="SM01005"/>
    </source>
</evidence>
<comment type="cofactor">
    <cofactor evidence="1 4">
        <name>pyridoxal 5'-phosphate</name>
        <dbReference type="ChEBI" id="CHEBI:597326"/>
    </cofactor>
</comment>
<feature type="binding site" evidence="4">
    <location>
        <position position="303"/>
    </location>
    <ligand>
        <name>substrate</name>
    </ligand>
</feature>
<dbReference type="PANTHER" id="PTHR30511:SF0">
    <property type="entry name" value="ALANINE RACEMASE, CATABOLIC-RELATED"/>
    <property type="match status" value="1"/>
</dbReference>
<dbReference type="InterPro" id="IPR009006">
    <property type="entry name" value="Ala_racemase/Decarboxylase_C"/>
</dbReference>
<dbReference type="SUPFAM" id="SSF50621">
    <property type="entry name" value="Alanine racemase C-terminal domain-like"/>
    <property type="match status" value="1"/>
</dbReference>
<dbReference type="HAMAP" id="MF_01201">
    <property type="entry name" value="Ala_racemase"/>
    <property type="match status" value="1"/>
</dbReference>
<dbReference type="InterPro" id="IPR011079">
    <property type="entry name" value="Ala_racemase_C"/>
</dbReference>
<dbReference type="InterPro" id="IPR020622">
    <property type="entry name" value="Ala_racemase_pyridoxalP-BS"/>
</dbReference>
<dbReference type="SMART" id="SM01005">
    <property type="entry name" value="Ala_racemase_C"/>
    <property type="match status" value="1"/>
</dbReference>
<feature type="binding site" evidence="4">
    <location>
        <position position="131"/>
    </location>
    <ligand>
        <name>substrate</name>
    </ligand>
</feature>
<evidence type="ECO:0000313" key="6">
    <source>
        <dbReference type="EMBL" id="MEL0658309.1"/>
    </source>
</evidence>
<evidence type="ECO:0000256" key="2">
    <source>
        <dbReference type="ARBA" id="ARBA00022898"/>
    </source>
</evidence>
<evidence type="ECO:0000256" key="1">
    <source>
        <dbReference type="ARBA" id="ARBA00001933"/>
    </source>
</evidence>
<accession>A0ABU9H8V0</accession>
<dbReference type="Pfam" id="PF00842">
    <property type="entry name" value="Ala_racemase_C"/>
    <property type="match status" value="1"/>
</dbReference>
<protein>
    <recommendedName>
        <fullName evidence="4">Alanine racemase</fullName>
        <ecNumber evidence="4">5.1.1.1</ecNumber>
    </recommendedName>
</protein>
<feature type="modified residue" description="N6-(pyridoxal phosphate)lysine" evidence="4">
    <location>
        <position position="35"/>
    </location>
</feature>
<dbReference type="CDD" id="cd06827">
    <property type="entry name" value="PLPDE_III_AR_proteobact"/>
    <property type="match status" value="1"/>
</dbReference>
<dbReference type="PROSITE" id="PS00395">
    <property type="entry name" value="ALANINE_RACEMASE"/>
    <property type="match status" value="1"/>
</dbReference>
<organism evidence="6 7">
    <name type="scientific">Psychromonas arctica</name>
    <dbReference type="NCBI Taxonomy" id="168275"/>
    <lineage>
        <taxon>Bacteria</taxon>
        <taxon>Pseudomonadati</taxon>
        <taxon>Pseudomonadota</taxon>
        <taxon>Gammaproteobacteria</taxon>
        <taxon>Alteromonadales</taxon>
        <taxon>Psychromonadaceae</taxon>
        <taxon>Psychromonas</taxon>
    </lineage>
</organism>
<sequence>MARTATAIINLNAIKQNYLHSKSLAAPAKAIATIKANAYGHGAIEVANALTDVADAFGVACIEEAIELRDAGIKQPILLLEGFFTADELEYISENNLWCAIHNQHQLDALKAAKLKQPVNVWLKMDSGMHRLGFLPKEYADAWQQLSNLEQVASITHMSHFSSADDLSSPLTKKQTELFINTIGELPGEISIANSSAVLTKAVKGRNQWVRPGIIIYGSSPIDDDELASPLIPAMTFKAKVISQRTINKDESVGYNGLWTAEETTKIGTVSIGYADGYPRHAENGTPVFINGKKSQILGRVSMDMVMVDLSMFEQQDCIGFDVELWGDNISVNEVANCAETISYSLLCGLTRRVSKTYIK</sequence>
<dbReference type="Pfam" id="PF01168">
    <property type="entry name" value="Ala_racemase_N"/>
    <property type="match status" value="1"/>
</dbReference>
<dbReference type="InterPro" id="IPR000821">
    <property type="entry name" value="Ala_racemase"/>
</dbReference>
<evidence type="ECO:0000256" key="3">
    <source>
        <dbReference type="ARBA" id="ARBA00023235"/>
    </source>
</evidence>
<dbReference type="RefSeq" id="WP_341626983.1">
    <property type="nucleotide sequence ID" value="NZ_JBAKBA010000006.1"/>
</dbReference>
<reference evidence="6 7" key="1">
    <citation type="submission" date="2024-02" db="EMBL/GenBank/DDBJ databases">
        <title>Bacteria isolated from the canopy kelp, Nereocystis luetkeana.</title>
        <authorList>
            <person name="Pfister C.A."/>
            <person name="Younker I.T."/>
            <person name="Light S.H."/>
        </authorList>
    </citation>
    <scope>NUCLEOTIDE SEQUENCE [LARGE SCALE GENOMIC DNA]</scope>
    <source>
        <strain evidence="6 7">TI.2.07</strain>
    </source>
</reference>
<comment type="caution">
    <text evidence="6">The sequence shown here is derived from an EMBL/GenBank/DDBJ whole genome shotgun (WGS) entry which is preliminary data.</text>
</comment>
<name>A0ABU9H8V0_9GAMM</name>
<dbReference type="PANTHER" id="PTHR30511">
    <property type="entry name" value="ALANINE RACEMASE"/>
    <property type="match status" value="1"/>
</dbReference>
<dbReference type="GO" id="GO:0008784">
    <property type="term" value="F:alanine racemase activity"/>
    <property type="evidence" value="ECO:0007669"/>
    <property type="project" value="UniProtKB-EC"/>
</dbReference>
<dbReference type="SUPFAM" id="SSF51419">
    <property type="entry name" value="PLP-binding barrel"/>
    <property type="match status" value="1"/>
</dbReference>
<comment type="pathway">
    <text evidence="4">Amino-acid biosynthesis; D-alanine biosynthesis; D-alanine from L-alanine: step 1/1.</text>
</comment>
<dbReference type="EMBL" id="JBAKBA010000006">
    <property type="protein sequence ID" value="MEL0658309.1"/>
    <property type="molecule type" value="Genomic_DNA"/>
</dbReference>
<feature type="domain" description="Alanine racemase C-terminal" evidence="5">
    <location>
        <begin position="234"/>
        <end position="359"/>
    </location>
</feature>
<keyword evidence="7" id="KW-1185">Reference proteome</keyword>
<feature type="active site" description="Proton acceptor; specific for D-alanine" evidence="4">
    <location>
        <position position="35"/>
    </location>
</feature>
<dbReference type="Gene3D" id="3.20.20.10">
    <property type="entry name" value="Alanine racemase"/>
    <property type="match status" value="1"/>
</dbReference>
<proteinExistence type="inferred from homology"/>
<gene>
    <name evidence="6" type="primary">alr</name>
    <name evidence="6" type="ORF">V6255_04065</name>
</gene>
<dbReference type="PRINTS" id="PR00992">
    <property type="entry name" value="ALARACEMASE"/>
</dbReference>
<keyword evidence="2 4" id="KW-0663">Pyridoxal phosphate</keyword>
<evidence type="ECO:0000256" key="4">
    <source>
        <dbReference type="HAMAP-Rule" id="MF_01201"/>
    </source>
</evidence>
<keyword evidence="3 4" id="KW-0413">Isomerase</keyword>
<comment type="function">
    <text evidence="4">Catalyzes the interconversion of L-alanine and D-alanine. May also act on other amino acids.</text>
</comment>
<dbReference type="InterPro" id="IPR001608">
    <property type="entry name" value="Ala_racemase_N"/>
</dbReference>
<feature type="active site" description="Proton acceptor; specific for L-alanine" evidence="4">
    <location>
        <position position="255"/>
    </location>
</feature>
<dbReference type="EC" id="5.1.1.1" evidence="4"/>
<evidence type="ECO:0000313" key="7">
    <source>
        <dbReference type="Proteomes" id="UP001366060"/>
    </source>
</evidence>
<dbReference type="Gene3D" id="2.40.37.10">
    <property type="entry name" value="Lyase, Ornithine Decarboxylase, Chain A, domain 1"/>
    <property type="match status" value="1"/>
</dbReference>